<reference evidence="1 2" key="2">
    <citation type="submission" date="2016-08" db="EMBL/GenBank/DDBJ databases">
        <title>Pervasive Adenine N6-methylation of Active Genes in Fungi.</title>
        <authorList>
            <consortium name="DOE Joint Genome Institute"/>
            <person name="Mondo S.J."/>
            <person name="Dannebaum R.O."/>
            <person name="Kuo R.C."/>
            <person name="Labutti K."/>
            <person name="Haridas S."/>
            <person name="Kuo A."/>
            <person name="Salamov A."/>
            <person name="Ahrendt S.R."/>
            <person name="Lipzen A."/>
            <person name="Sullivan W."/>
            <person name="Andreopoulos W.B."/>
            <person name="Clum A."/>
            <person name="Lindquist E."/>
            <person name="Daum C."/>
            <person name="Ramamoorthy G.K."/>
            <person name="Gryganskyi A."/>
            <person name="Culley D."/>
            <person name="Magnuson J.K."/>
            <person name="James T.Y."/>
            <person name="O'Malley M.A."/>
            <person name="Stajich J.E."/>
            <person name="Spatafora J.W."/>
            <person name="Visel A."/>
            <person name="Grigoriev I.V."/>
        </authorList>
    </citation>
    <scope>NUCLEOTIDE SEQUENCE [LARGE SCALE GENOMIC DNA]</scope>
    <source>
        <strain evidence="1 2">S4</strain>
    </source>
</reference>
<comment type="caution">
    <text evidence="1">The sequence shown here is derived from an EMBL/GenBank/DDBJ whole genome shotgun (WGS) entry which is preliminary data.</text>
</comment>
<gene>
    <name evidence="1" type="ORF">BCR32DRAFT_280131</name>
</gene>
<reference evidence="1 2" key="1">
    <citation type="submission" date="2016-08" db="EMBL/GenBank/DDBJ databases">
        <title>A Parts List for Fungal Cellulosomes Revealed by Comparative Genomics.</title>
        <authorList>
            <consortium name="DOE Joint Genome Institute"/>
            <person name="Haitjema C.H."/>
            <person name="Gilmore S.P."/>
            <person name="Henske J.K."/>
            <person name="Solomon K.V."/>
            <person name="De Groot R."/>
            <person name="Kuo A."/>
            <person name="Mondo S.J."/>
            <person name="Salamov A.A."/>
            <person name="Labutti K."/>
            <person name="Zhao Z."/>
            <person name="Chiniquy J."/>
            <person name="Barry K."/>
            <person name="Brewer H.M."/>
            <person name="Purvine S.O."/>
            <person name="Wright A.T."/>
            <person name="Boxma B."/>
            <person name="Van Alen T."/>
            <person name="Hackstein J.H."/>
            <person name="Baker S.E."/>
            <person name="Grigoriev I.V."/>
            <person name="O'Malley M.A."/>
        </authorList>
    </citation>
    <scope>NUCLEOTIDE SEQUENCE [LARGE SCALE GENOMIC DNA]</scope>
    <source>
        <strain evidence="1 2">S4</strain>
    </source>
</reference>
<dbReference type="EMBL" id="MCFG01000132">
    <property type="protein sequence ID" value="ORX80889.1"/>
    <property type="molecule type" value="Genomic_DNA"/>
</dbReference>
<keyword evidence="2" id="KW-1185">Reference proteome</keyword>
<dbReference type="OrthoDB" id="2118873at2759"/>
<evidence type="ECO:0000313" key="2">
    <source>
        <dbReference type="Proteomes" id="UP000193944"/>
    </source>
</evidence>
<dbReference type="SUPFAM" id="SSF53850">
    <property type="entry name" value="Periplasmic binding protein-like II"/>
    <property type="match status" value="1"/>
</dbReference>
<dbReference type="AlphaFoldDB" id="A0A1Y1X506"/>
<accession>A0A1Y1X506</accession>
<evidence type="ECO:0000313" key="1">
    <source>
        <dbReference type="EMBL" id="ORX80889.1"/>
    </source>
</evidence>
<dbReference type="Proteomes" id="UP000193944">
    <property type="component" value="Unassembled WGS sequence"/>
</dbReference>
<evidence type="ECO:0008006" key="3">
    <source>
        <dbReference type="Google" id="ProtNLM"/>
    </source>
</evidence>
<organism evidence="1 2">
    <name type="scientific">Anaeromyces robustus</name>
    <dbReference type="NCBI Taxonomy" id="1754192"/>
    <lineage>
        <taxon>Eukaryota</taxon>
        <taxon>Fungi</taxon>
        <taxon>Fungi incertae sedis</taxon>
        <taxon>Chytridiomycota</taxon>
        <taxon>Chytridiomycota incertae sedis</taxon>
        <taxon>Neocallimastigomycetes</taxon>
        <taxon>Neocallimastigales</taxon>
        <taxon>Neocallimastigaceae</taxon>
        <taxon>Anaeromyces</taxon>
    </lineage>
</organism>
<protein>
    <recommendedName>
        <fullName evidence="3">Periplasmic binding protein-like II</fullName>
    </recommendedName>
</protein>
<sequence>MAVYAFNYDSTFVELTNKFNDYAKENNLDIDLKMVLFTDQNTTAQKDNFFSSMDTLLNKKSQKYDLVVYDPLYIVEYEKHLLDLKEWLPQEHIQLYNSGNAPKISIHNNKWIGIPVFIKYKILLSNTILLNKYNKKAPRTWDELLETAEYIIQQEQEKYNRTIIGYNGSFPYNENSICSIYEYIYSFRKTKDSPFPGFNSDEAYEALNKLNEIKMKISSSDIFTSDIQYNVKLMLSNTLLFSNLWDVSFIPNYSMSILPGKIDGINGSCLGGLNIGIIKNFFLFSGLTSLYDDEEICSLIDCNFSKEIQGIQRPYNITNNYENYS</sequence>
<proteinExistence type="predicted"/>
<dbReference type="Gene3D" id="3.40.190.10">
    <property type="entry name" value="Periplasmic binding protein-like II"/>
    <property type="match status" value="2"/>
</dbReference>
<name>A0A1Y1X506_9FUNG</name>